<name>A0AAD7CK38_9AGAR</name>
<proteinExistence type="predicted"/>
<sequence length="126" mass="13222">MMRMRPSCPCPPVMVLGASPVTHLLCAPLPRTAACVPHTVSRRATASISGSAAIVVVPPTRASGLPPPLILRFFRSRVRRSSTTPVTRTPSGAPSMRRTSWLSSLSSAALFPPPSPGARTLPTSPT</sequence>
<evidence type="ECO:0000256" key="1">
    <source>
        <dbReference type="SAM" id="MobiDB-lite"/>
    </source>
</evidence>
<feature type="region of interest" description="Disordered" evidence="1">
    <location>
        <begin position="80"/>
        <end position="99"/>
    </location>
</feature>
<keyword evidence="3" id="KW-1185">Reference proteome</keyword>
<reference evidence="2" key="1">
    <citation type="submission" date="2023-03" db="EMBL/GenBank/DDBJ databases">
        <title>Massive genome expansion in bonnet fungi (Mycena s.s.) driven by repeated elements and novel gene families across ecological guilds.</title>
        <authorList>
            <consortium name="Lawrence Berkeley National Laboratory"/>
            <person name="Harder C.B."/>
            <person name="Miyauchi S."/>
            <person name="Viragh M."/>
            <person name="Kuo A."/>
            <person name="Thoen E."/>
            <person name="Andreopoulos B."/>
            <person name="Lu D."/>
            <person name="Skrede I."/>
            <person name="Drula E."/>
            <person name="Henrissat B."/>
            <person name="Morin E."/>
            <person name="Kohler A."/>
            <person name="Barry K."/>
            <person name="LaButti K."/>
            <person name="Morin E."/>
            <person name="Salamov A."/>
            <person name="Lipzen A."/>
            <person name="Mereny Z."/>
            <person name="Hegedus B."/>
            <person name="Baldrian P."/>
            <person name="Stursova M."/>
            <person name="Weitz H."/>
            <person name="Taylor A."/>
            <person name="Grigoriev I.V."/>
            <person name="Nagy L.G."/>
            <person name="Martin F."/>
            <person name="Kauserud H."/>
        </authorList>
    </citation>
    <scope>NUCLEOTIDE SEQUENCE</scope>
    <source>
        <strain evidence="2">9284</strain>
    </source>
</reference>
<comment type="caution">
    <text evidence="2">The sequence shown here is derived from an EMBL/GenBank/DDBJ whole genome shotgun (WGS) entry which is preliminary data.</text>
</comment>
<protein>
    <submittedName>
        <fullName evidence="2">Uncharacterized protein</fullName>
    </submittedName>
</protein>
<dbReference type="Proteomes" id="UP001221142">
    <property type="component" value="Unassembled WGS sequence"/>
</dbReference>
<evidence type="ECO:0000313" key="2">
    <source>
        <dbReference type="EMBL" id="KAJ7650855.1"/>
    </source>
</evidence>
<gene>
    <name evidence="2" type="ORF">FB45DRAFT_888971</name>
</gene>
<evidence type="ECO:0000313" key="3">
    <source>
        <dbReference type="Proteomes" id="UP001221142"/>
    </source>
</evidence>
<dbReference type="AlphaFoldDB" id="A0AAD7CK38"/>
<organism evidence="2 3">
    <name type="scientific">Roridomyces roridus</name>
    <dbReference type="NCBI Taxonomy" id="1738132"/>
    <lineage>
        <taxon>Eukaryota</taxon>
        <taxon>Fungi</taxon>
        <taxon>Dikarya</taxon>
        <taxon>Basidiomycota</taxon>
        <taxon>Agaricomycotina</taxon>
        <taxon>Agaricomycetes</taxon>
        <taxon>Agaricomycetidae</taxon>
        <taxon>Agaricales</taxon>
        <taxon>Marasmiineae</taxon>
        <taxon>Mycenaceae</taxon>
        <taxon>Roridomyces</taxon>
    </lineage>
</organism>
<feature type="compositionally biased region" description="Low complexity" evidence="1">
    <location>
        <begin position="81"/>
        <end position="91"/>
    </location>
</feature>
<feature type="region of interest" description="Disordered" evidence="1">
    <location>
        <begin position="107"/>
        <end position="126"/>
    </location>
</feature>
<dbReference type="EMBL" id="JARKIF010000001">
    <property type="protein sequence ID" value="KAJ7650855.1"/>
    <property type="molecule type" value="Genomic_DNA"/>
</dbReference>
<accession>A0AAD7CK38</accession>